<dbReference type="AlphaFoldDB" id="A0A454CSL8"/>
<evidence type="ECO:0000259" key="6">
    <source>
        <dbReference type="Pfam" id="PF24894"/>
    </source>
</evidence>
<dbReference type="PANTHER" id="PTHR43523:SF2">
    <property type="entry name" value="GLUCOSE-1-PHOSPHATE ADENYLYLTRANSFERASE"/>
    <property type="match status" value="1"/>
</dbReference>
<dbReference type="Pfam" id="PF24894">
    <property type="entry name" value="Hexapep_GlmU"/>
    <property type="match status" value="1"/>
</dbReference>
<dbReference type="InterPro" id="IPR029044">
    <property type="entry name" value="Nucleotide-diphossugar_trans"/>
</dbReference>
<dbReference type="InterPro" id="IPR011004">
    <property type="entry name" value="Trimer_LpxA-like_sf"/>
</dbReference>
<dbReference type="CDD" id="cd04651">
    <property type="entry name" value="LbH_G1P_AT_C"/>
    <property type="match status" value="1"/>
</dbReference>
<keyword evidence="2 7" id="KW-0808">Transferase</keyword>
<dbReference type="EMBL" id="AJSR01002121">
    <property type="protein sequence ID" value="EKM29373.1"/>
    <property type="molecule type" value="Genomic_DNA"/>
</dbReference>
<dbReference type="STRING" id="669.AL538_20705"/>
<name>A0A454CSL8_VIBHA</name>
<keyword evidence="3" id="KW-0548">Nucleotidyltransferase</keyword>
<dbReference type="Gene3D" id="2.160.10.10">
    <property type="entry name" value="Hexapeptide repeat proteins"/>
    <property type="match status" value="1"/>
</dbReference>
<reference evidence="7 8" key="1">
    <citation type="submission" date="2012-10" db="EMBL/GenBank/DDBJ databases">
        <title>Genome sequence of Vibrio Cholerae HENC-02.</title>
        <authorList>
            <person name="Eppinger M."/>
            <person name="Hasan N.A."/>
            <person name="Sengamalay N."/>
            <person name="Hine E."/>
            <person name="Su Q."/>
            <person name="Daugherty S.C."/>
            <person name="Young S."/>
            <person name="Sadzewicz L."/>
            <person name="Tallon L."/>
            <person name="Cebula T.A."/>
            <person name="Ravel J."/>
            <person name="Colwell R.R."/>
        </authorList>
    </citation>
    <scope>NUCLEOTIDE SEQUENCE [LARGE SCALE GENOMIC DNA]</scope>
    <source>
        <strain evidence="7 8">HENC-02</strain>
    </source>
</reference>
<gene>
    <name evidence="7" type="ORF">VCHENC02_4812</name>
</gene>
<evidence type="ECO:0000313" key="7">
    <source>
        <dbReference type="EMBL" id="EKM29373.1"/>
    </source>
</evidence>
<feature type="domain" description="Glucose-1-phosphate adenylyltransferase/Bifunctional protein GlmU-like C-terminal hexapeptide" evidence="6">
    <location>
        <begin position="302"/>
        <end position="396"/>
    </location>
</feature>
<evidence type="ECO:0000313" key="8">
    <source>
        <dbReference type="Proteomes" id="UP000008367"/>
    </source>
</evidence>
<dbReference type="Proteomes" id="UP000008367">
    <property type="component" value="Unassembled WGS sequence"/>
</dbReference>
<dbReference type="GO" id="GO:0005978">
    <property type="term" value="P:glycogen biosynthetic process"/>
    <property type="evidence" value="ECO:0007669"/>
    <property type="project" value="UniProtKB-KW"/>
</dbReference>
<comment type="similarity">
    <text evidence="1">Belongs to the bacterial/plant glucose-1-phosphate adenylyltransferase family.</text>
</comment>
<dbReference type="SUPFAM" id="SSF51161">
    <property type="entry name" value="Trimeric LpxA-like enzymes"/>
    <property type="match status" value="1"/>
</dbReference>
<sequence>MTSKVVSVVLTDKGWTGLGPLTQTCCKSITPFVGSHRLIDFSLTNLIQAGIKRNLVLSRFYCAPLVAHLKHAWQHYKSRIEVLEPIYSQAKLLPKLQQNWTDVLLQHLDVINRPSDEHVLLVGGEQIHRNYISSLLHYHQIQNAELTLVVAQVPVAQASQYHVVELDEHRQVIDIQHQPPTPAEIPNKPGFAMVLTENYLFQRPVLVKGLFNNAKKLDGQHDLTKDIVALLARRVKTVLFDLGEIDAKQAPMYWHNVNNIDDYWRLQMMMLAEQSDTSKASISALLSRQIESQRPSQYCDIEGIKVRVKDSYIASGCHIEGACSIRSVIGVDCELGKNSILHESVLMGRCKIGENSRITRTIIEEDVQIAPGTVIGEKPERDKERFHITDGGLVVIPRGSRVGFEQEASPLHANYPEGVTDNVV</sequence>
<evidence type="ECO:0000256" key="2">
    <source>
        <dbReference type="ARBA" id="ARBA00022679"/>
    </source>
</evidence>
<dbReference type="SUPFAM" id="SSF53448">
    <property type="entry name" value="Nucleotide-diphospho-sugar transferases"/>
    <property type="match status" value="1"/>
</dbReference>
<keyword evidence="4" id="KW-0320">Glycogen biosynthesis</keyword>
<feature type="domain" description="Nucleotidyl transferase" evidence="5">
    <location>
        <begin position="18"/>
        <end position="270"/>
    </location>
</feature>
<evidence type="ECO:0000256" key="1">
    <source>
        <dbReference type="ARBA" id="ARBA00010443"/>
    </source>
</evidence>
<comment type="caution">
    <text evidence="7">The sequence shown here is derived from an EMBL/GenBank/DDBJ whole genome shotgun (WGS) entry which is preliminary data.</text>
</comment>
<proteinExistence type="inferred from homology"/>
<evidence type="ECO:0000256" key="3">
    <source>
        <dbReference type="ARBA" id="ARBA00022695"/>
    </source>
</evidence>
<evidence type="ECO:0000259" key="5">
    <source>
        <dbReference type="Pfam" id="PF00483"/>
    </source>
</evidence>
<protein>
    <submittedName>
        <fullName evidence="7">Bacterial transferase hexapeptide family protein</fullName>
    </submittedName>
</protein>
<dbReference type="InterPro" id="IPR005835">
    <property type="entry name" value="NTP_transferase_dom"/>
</dbReference>
<dbReference type="Pfam" id="PF00483">
    <property type="entry name" value="NTP_transferase"/>
    <property type="match status" value="1"/>
</dbReference>
<dbReference type="Gene3D" id="3.90.550.10">
    <property type="entry name" value="Spore Coat Polysaccharide Biosynthesis Protein SpsA, Chain A"/>
    <property type="match status" value="1"/>
</dbReference>
<evidence type="ECO:0000256" key="4">
    <source>
        <dbReference type="ARBA" id="ARBA00023056"/>
    </source>
</evidence>
<dbReference type="GO" id="GO:0008878">
    <property type="term" value="F:glucose-1-phosphate adenylyltransferase activity"/>
    <property type="evidence" value="ECO:0007669"/>
    <property type="project" value="InterPro"/>
</dbReference>
<dbReference type="InterPro" id="IPR011831">
    <property type="entry name" value="ADP-Glc_PPase"/>
</dbReference>
<accession>A0A454CSL8</accession>
<dbReference type="PANTHER" id="PTHR43523">
    <property type="entry name" value="GLUCOSE-1-PHOSPHATE ADENYLYLTRANSFERASE-RELATED"/>
    <property type="match status" value="1"/>
</dbReference>
<organism evidence="7 8">
    <name type="scientific">Vibrio harveyi</name>
    <name type="common">Beneckea harveyi</name>
    <dbReference type="NCBI Taxonomy" id="669"/>
    <lineage>
        <taxon>Bacteria</taxon>
        <taxon>Pseudomonadati</taxon>
        <taxon>Pseudomonadota</taxon>
        <taxon>Gammaproteobacteria</taxon>
        <taxon>Vibrionales</taxon>
        <taxon>Vibrionaceae</taxon>
        <taxon>Vibrio</taxon>
    </lineage>
</organism>
<dbReference type="InterPro" id="IPR056818">
    <property type="entry name" value="GlmU/GlgC-like_hexapep"/>
</dbReference>
<dbReference type="RefSeq" id="WP_009702662.1">
    <property type="nucleotide sequence ID" value="NZ_JPTM01000542.1"/>
</dbReference>